<dbReference type="InterPro" id="IPR008427">
    <property type="entry name" value="Extracellular_membr_CFEM_dom"/>
</dbReference>
<evidence type="ECO:0000256" key="16">
    <source>
        <dbReference type="SAM" id="MobiDB-lite"/>
    </source>
</evidence>
<dbReference type="PANTHER" id="PTHR37928:SF2">
    <property type="entry name" value="GPI ANCHORED CFEM DOMAIN PROTEIN (AFU_ORTHOLOGUE AFUA_6G10580)"/>
    <property type="match status" value="1"/>
</dbReference>
<reference evidence="19 20" key="1">
    <citation type="submission" date="2021-02" db="EMBL/GenBank/DDBJ databases">
        <title>Genome assembly of Pseudopithomyces chartarum.</title>
        <authorList>
            <person name="Jauregui R."/>
            <person name="Singh J."/>
            <person name="Voisey C."/>
        </authorList>
    </citation>
    <scope>NUCLEOTIDE SEQUENCE [LARGE SCALE GENOMIC DNA]</scope>
    <source>
        <strain evidence="19 20">AGR01</strain>
    </source>
</reference>
<feature type="compositionally biased region" description="Polar residues" evidence="16">
    <location>
        <begin position="125"/>
        <end position="134"/>
    </location>
</feature>
<dbReference type="EMBL" id="WVTA01000002">
    <property type="protein sequence ID" value="KAK3215824.1"/>
    <property type="molecule type" value="Genomic_DNA"/>
</dbReference>
<protein>
    <recommendedName>
        <fullName evidence="18">CFEM domain-containing protein</fullName>
    </recommendedName>
</protein>
<evidence type="ECO:0000256" key="8">
    <source>
        <dbReference type="ARBA" id="ARBA00022723"/>
    </source>
</evidence>
<evidence type="ECO:0000256" key="3">
    <source>
        <dbReference type="ARBA" id="ARBA00010031"/>
    </source>
</evidence>
<evidence type="ECO:0000256" key="11">
    <source>
        <dbReference type="ARBA" id="ARBA00023136"/>
    </source>
</evidence>
<keyword evidence="11" id="KW-0472">Membrane</keyword>
<evidence type="ECO:0000256" key="13">
    <source>
        <dbReference type="ARBA" id="ARBA00023180"/>
    </source>
</evidence>
<dbReference type="PANTHER" id="PTHR37928">
    <property type="entry name" value="CFEM DOMAIN PROTEIN (AFU_ORTHOLOGUE AFUA_6G14090)"/>
    <property type="match status" value="1"/>
</dbReference>
<keyword evidence="7" id="KW-0336">GPI-anchor</keyword>
<evidence type="ECO:0000256" key="7">
    <source>
        <dbReference type="ARBA" id="ARBA00022622"/>
    </source>
</evidence>
<comment type="caution">
    <text evidence="15">Lacks conserved residue(s) required for the propagation of feature annotation.</text>
</comment>
<evidence type="ECO:0000256" key="9">
    <source>
        <dbReference type="ARBA" id="ARBA00022729"/>
    </source>
</evidence>
<evidence type="ECO:0000256" key="10">
    <source>
        <dbReference type="ARBA" id="ARBA00023004"/>
    </source>
</evidence>
<keyword evidence="9 17" id="KW-0732">Signal</keyword>
<dbReference type="Proteomes" id="UP001280581">
    <property type="component" value="Unassembled WGS sequence"/>
</dbReference>
<evidence type="ECO:0000256" key="1">
    <source>
        <dbReference type="ARBA" id="ARBA00004609"/>
    </source>
</evidence>
<feature type="compositionally biased region" description="Low complexity" evidence="16">
    <location>
        <begin position="94"/>
        <end position="114"/>
    </location>
</feature>
<evidence type="ECO:0000256" key="5">
    <source>
        <dbReference type="ARBA" id="ARBA00022525"/>
    </source>
</evidence>
<feature type="region of interest" description="Disordered" evidence="16">
    <location>
        <begin position="172"/>
        <end position="199"/>
    </location>
</feature>
<comment type="similarity">
    <text evidence="3">Belongs to the RBT5 family.</text>
</comment>
<keyword evidence="10 15" id="KW-0408">Iron</keyword>
<dbReference type="SMART" id="SM00747">
    <property type="entry name" value="CFEM"/>
    <property type="match status" value="1"/>
</dbReference>
<feature type="disulfide bond" evidence="15">
    <location>
        <begin position="39"/>
        <end position="46"/>
    </location>
</feature>
<keyword evidence="20" id="KW-1185">Reference proteome</keyword>
<keyword evidence="6 15" id="KW-0349">Heme</keyword>
<evidence type="ECO:0000313" key="19">
    <source>
        <dbReference type="EMBL" id="KAK3215824.1"/>
    </source>
</evidence>
<dbReference type="GO" id="GO:0098552">
    <property type="term" value="C:side of membrane"/>
    <property type="evidence" value="ECO:0007669"/>
    <property type="project" value="UniProtKB-KW"/>
</dbReference>
<keyword evidence="4" id="KW-1003">Cell membrane</keyword>
<keyword evidence="5" id="KW-0964">Secreted</keyword>
<keyword evidence="13" id="KW-0325">Glycoprotein</keyword>
<comment type="subcellular location">
    <subcellularLocation>
        <location evidence="1">Cell membrane</location>
        <topology evidence="1">Lipid-anchor</topology>
        <topology evidence="1">GPI-anchor</topology>
    </subcellularLocation>
    <subcellularLocation>
        <location evidence="2">Secreted</location>
    </subcellularLocation>
</comment>
<name>A0AAN6M3R6_9PLEO</name>
<dbReference type="AlphaFoldDB" id="A0AAN6M3R6"/>
<feature type="chain" id="PRO_5042949635" description="CFEM domain-containing protein" evidence="17">
    <location>
        <begin position="17"/>
        <end position="230"/>
    </location>
</feature>
<keyword evidence="8 15" id="KW-0479">Metal-binding</keyword>
<feature type="binding site" description="axial binding residue" evidence="15">
    <location>
        <position position="43"/>
    </location>
    <ligand>
        <name>heme</name>
        <dbReference type="ChEBI" id="CHEBI:30413"/>
    </ligand>
    <ligandPart>
        <name>Fe</name>
        <dbReference type="ChEBI" id="CHEBI:18248"/>
    </ligandPart>
</feature>
<evidence type="ECO:0000313" key="20">
    <source>
        <dbReference type="Proteomes" id="UP001280581"/>
    </source>
</evidence>
<organism evidence="19 20">
    <name type="scientific">Pseudopithomyces chartarum</name>
    <dbReference type="NCBI Taxonomy" id="1892770"/>
    <lineage>
        <taxon>Eukaryota</taxon>
        <taxon>Fungi</taxon>
        <taxon>Dikarya</taxon>
        <taxon>Ascomycota</taxon>
        <taxon>Pezizomycotina</taxon>
        <taxon>Dothideomycetes</taxon>
        <taxon>Pleosporomycetidae</taxon>
        <taxon>Pleosporales</taxon>
        <taxon>Massarineae</taxon>
        <taxon>Didymosphaeriaceae</taxon>
        <taxon>Pseudopithomyces</taxon>
    </lineage>
</organism>
<dbReference type="GO" id="GO:0046872">
    <property type="term" value="F:metal ion binding"/>
    <property type="evidence" value="ECO:0007669"/>
    <property type="project" value="UniProtKB-UniRule"/>
</dbReference>
<dbReference type="GO" id="GO:0005576">
    <property type="term" value="C:extracellular region"/>
    <property type="evidence" value="ECO:0007669"/>
    <property type="project" value="UniProtKB-SubCell"/>
</dbReference>
<dbReference type="PROSITE" id="PS52012">
    <property type="entry name" value="CFEM"/>
    <property type="match status" value="1"/>
</dbReference>
<evidence type="ECO:0000256" key="14">
    <source>
        <dbReference type="ARBA" id="ARBA00023288"/>
    </source>
</evidence>
<feature type="domain" description="CFEM" evidence="18">
    <location>
        <begin position="1"/>
        <end position="108"/>
    </location>
</feature>
<evidence type="ECO:0000256" key="17">
    <source>
        <dbReference type="SAM" id="SignalP"/>
    </source>
</evidence>
<evidence type="ECO:0000256" key="2">
    <source>
        <dbReference type="ARBA" id="ARBA00004613"/>
    </source>
</evidence>
<evidence type="ECO:0000259" key="18">
    <source>
        <dbReference type="PROSITE" id="PS52012"/>
    </source>
</evidence>
<evidence type="ECO:0000256" key="15">
    <source>
        <dbReference type="PROSITE-ProRule" id="PRU01356"/>
    </source>
</evidence>
<comment type="caution">
    <text evidence="19">The sequence shown here is derived from an EMBL/GenBank/DDBJ whole genome shotgun (WGS) entry which is preliminary data.</text>
</comment>
<evidence type="ECO:0000256" key="4">
    <source>
        <dbReference type="ARBA" id="ARBA00022475"/>
    </source>
</evidence>
<keyword evidence="14" id="KW-0449">Lipoprotein</keyword>
<dbReference type="InterPro" id="IPR051735">
    <property type="entry name" value="CFEM_domain"/>
</dbReference>
<accession>A0AAN6M3R6</accession>
<evidence type="ECO:0000256" key="6">
    <source>
        <dbReference type="ARBA" id="ARBA00022617"/>
    </source>
</evidence>
<feature type="signal peptide" evidence="17">
    <location>
        <begin position="1"/>
        <end position="16"/>
    </location>
</feature>
<proteinExistence type="inferred from homology"/>
<dbReference type="GO" id="GO:0005886">
    <property type="term" value="C:plasma membrane"/>
    <property type="evidence" value="ECO:0007669"/>
    <property type="project" value="UniProtKB-SubCell"/>
</dbReference>
<feature type="region of interest" description="Disordered" evidence="16">
    <location>
        <begin position="94"/>
        <end position="143"/>
    </location>
</feature>
<dbReference type="Pfam" id="PF05730">
    <property type="entry name" value="CFEM"/>
    <property type="match status" value="1"/>
</dbReference>
<keyword evidence="12 15" id="KW-1015">Disulfide bond</keyword>
<sequence>MKYTFALAALVAFTSAQSIADLPTCSLSCVVNGVTEIGCSATDFECSCTKADQLTPAITPCVLEACPSPADQAKVISTLEGICAAAGFPIDVPEPTSAAPSSAAPTSAEPEPTSDAPAPTETEAESSSAAPTIQTSEPAPTSAAVSSSAGYAIPSAPAESACSVATVTVTSHSPAAPYPTKPAGTGVPPVPKPSGTGVHSAPPPFYTGAASAMKVPAGVAGIIGLAAFVL</sequence>
<evidence type="ECO:0000256" key="12">
    <source>
        <dbReference type="ARBA" id="ARBA00023157"/>
    </source>
</evidence>
<gene>
    <name evidence="19" type="ORF">GRF29_8g1189696</name>
</gene>